<dbReference type="EMBL" id="SRLO01000119">
    <property type="protein sequence ID" value="TNN73972.1"/>
    <property type="molecule type" value="Genomic_DNA"/>
</dbReference>
<dbReference type="Proteomes" id="UP000314294">
    <property type="component" value="Unassembled WGS sequence"/>
</dbReference>
<gene>
    <name evidence="1" type="ORF">EYF80_015793</name>
</gene>
<accession>A0A4Z2I998</accession>
<comment type="caution">
    <text evidence="1">The sequence shown here is derived from an EMBL/GenBank/DDBJ whole genome shotgun (WGS) entry which is preliminary data.</text>
</comment>
<evidence type="ECO:0000313" key="1">
    <source>
        <dbReference type="EMBL" id="TNN73972.1"/>
    </source>
</evidence>
<proteinExistence type="predicted"/>
<evidence type="ECO:0000313" key="2">
    <source>
        <dbReference type="Proteomes" id="UP000314294"/>
    </source>
</evidence>
<name>A0A4Z2I998_9TELE</name>
<protein>
    <submittedName>
        <fullName evidence="1">Uncharacterized protein</fullName>
    </submittedName>
</protein>
<reference evidence="1 2" key="1">
    <citation type="submission" date="2019-03" db="EMBL/GenBank/DDBJ databases">
        <title>First draft genome of Liparis tanakae, snailfish: a comprehensive survey of snailfish specific genes.</title>
        <authorList>
            <person name="Kim W."/>
            <person name="Song I."/>
            <person name="Jeong J.-H."/>
            <person name="Kim D."/>
            <person name="Kim S."/>
            <person name="Ryu S."/>
            <person name="Song J.Y."/>
            <person name="Lee S.K."/>
        </authorList>
    </citation>
    <scope>NUCLEOTIDE SEQUENCE [LARGE SCALE GENOMIC DNA]</scope>
    <source>
        <tissue evidence="1">Muscle</tissue>
    </source>
</reference>
<keyword evidence="2" id="KW-1185">Reference proteome</keyword>
<organism evidence="1 2">
    <name type="scientific">Liparis tanakae</name>
    <name type="common">Tanaka's snailfish</name>
    <dbReference type="NCBI Taxonomy" id="230148"/>
    <lineage>
        <taxon>Eukaryota</taxon>
        <taxon>Metazoa</taxon>
        <taxon>Chordata</taxon>
        <taxon>Craniata</taxon>
        <taxon>Vertebrata</taxon>
        <taxon>Euteleostomi</taxon>
        <taxon>Actinopterygii</taxon>
        <taxon>Neopterygii</taxon>
        <taxon>Teleostei</taxon>
        <taxon>Neoteleostei</taxon>
        <taxon>Acanthomorphata</taxon>
        <taxon>Eupercaria</taxon>
        <taxon>Perciformes</taxon>
        <taxon>Cottioidei</taxon>
        <taxon>Cottales</taxon>
        <taxon>Liparidae</taxon>
        <taxon>Liparis</taxon>
    </lineage>
</organism>
<dbReference type="AlphaFoldDB" id="A0A4Z2I998"/>
<sequence length="105" mass="12159">MDPSTGGIFTMRSRLLMPKPQVTLQGSHSAHSVTTQLLDLIPIPQDTLQADQLIHSDIIHKQLNLRSLVMHPGTRRRIQYSMRYHGYHEHRLDIHKTAFSELRKI</sequence>